<dbReference type="GeneID" id="41039215"/>
<evidence type="ECO:0000313" key="2">
    <source>
        <dbReference type="EMBL" id="QDH07295.1"/>
    </source>
</evidence>
<feature type="transmembrane region" description="Helical" evidence="1">
    <location>
        <begin position="67"/>
        <end position="89"/>
    </location>
</feature>
<gene>
    <name evidence="2" type="primary">orf100</name>
</gene>
<sequence>MFLLSSYLSLKMPITNPLYIYTSYPWFKLAQETLSFVIQPGSFHFICRVCWFWLYDIIRIRNTPISLPLYPLCLLCLFLPTLVTCNYNWSNHSQHKYKRG</sequence>
<dbReference type="RefSeq" id="YP_009681246.1">
    <property type="nucleotide sequence ID" value="NC_044121.1"/>
</dbReference>
<keyword evidence="2" id="KW-0496">Mitochondrion</keyword>
<keyword evidence="1" id="KW-1133">Transmembrane helix</keyword>
<dbReference type="EMBL" id="MN018834">
    <property type="protein sequence ID" value="QDH07295.1"/>
    <property type="molecule type" value="Genomic_DNA"/>
</dbReference>
<organism evidence="2">
    <name type="scientific">Austropuccinia psidii</name>
    <dbReference type="NCBI Taxonomy" id="181123"/>
    <lineage>
        <taxon>Eukaryota</taxon>
        <taxon>Fungi</taxon>
        <taxon>Dikarya</taxon>
        <taxon>Basidiomycota</taxon>
        <taxon>Pucciniomycotina</taxon>
        <taxon>Pucciniomycetes</taxon>
        <taxon>Pucciniales</taxon>
        <taxon>Sphaerophragmiaceae</taxon>
        <taxon>Austropuccinia</taxon>
    </lineage>
</organism>
<reference evidence="2" key="1">
    <citation type="journal article" date="2019" name="Fungal Genet. Biol.">
        <title>The unrevealing high variability on non conserved core of Austropuccinia psidii and other rust mitochondrial genomes.</title>
        <authorList>
            <person name="de Almeida J.R."/>
            <person name="Riano Pachon D.M."/>
            <person name="Franceschine L.M."/>
            <person name="Batista dos Santos I."/>
            <person name="da Silva Lopes M."/>
            <person name="Avelino de Andrade P."/>
            <person name="de Barros Monteiro-Vitorello C."/>
            <person name="Labate C.A."/>
            <person name="Quecine M.C."/>
        </authorList>
    </citation>
    <scope>NUCLEOTIDE SEQUENCE</scope>
    <source>
        <strain evidence="2">MF-1</strain>
    </source>
</reference>
<keyword evidence="1" id="KW-0472">Membrane</keyword>
<dbReference type="AlphaFoldDB" id="A0A513X042"/>
<keyword evidence="1" id="KW-0812">Transmembrane</keyword>
<proteinExistence type="predicted"/>
<accession>A0A513X042</accession>
<protein>
    <submittedName>
        <fullName evidence="2">Uncharacterized protein</fullName>
    </submittedName>
</protein>
<geneLocation type="mitochondrion" evidence="2"/>
<name>A0A513X042_9BASI</name>
<evidence type="ECO:0000256" key="1">
    <source>
        <dbReference type="SAM" id="Phobius"/>
    </source>
</evidence>